<reference evidence="3" key="1">
    <citation type="journal article" date="2021" name="Proc. Natl. Acad. Sci. U.S.A.">
        <title>A Catalog of Tens of Thousands of Viruses from Human Metagenomes Reveals Hidden Associations with Chronic Diseases.</title>
        <authorList>
            <person name="Tisza M.J."/>
            <person name="Buck C.B."/>
        </authorList>
    </citation>
    <scope>NUCLEOTIDE SEQUENCE</scope>
    <source>
        <strain evidence="3">CtcyQ27</strain>
    </source>
</reference>
<keyword evidence="2" id="KW-1133">Transmembrane helix</keyword>
<evidence type="ECO:0000313" key="3">
    <source>
        <dbReference type="EMBL" id="DAF93151.1"/>
    </source>
</evidence>
<name>A0A8S5UF89_9CAUD</name>
<accession>A0A8S5UF89</accession>
<dbReference type="Gene3D" id="1.20.5.190">
    <property type="match status" value="1"/>
</dbReference>
<protein>
    <submittedName>
        <fullName evidence="3">Outer capsid protein sigma-1 attachment protein</fullName>
    </submittedName>
</protein>
<evidence type="ECO:0000256" key="1">
    <source>
        <dbReference type="SAM" id="Coils"/>
    </source>
</evidence>
<feature type="transmembrane region" description="Helical" evidence="2">
    <location>
        <begin position="95"/>
        <end position="115"/>
    </location>
</feature>
<keyword evidence="2" id="KW-0472">Membrane</keyword>
<evidence type="ECO:0000256" key="2">
    <source>
        <dbReference type="SAM" id="Phobius"/>
    </source>
</evidence>
<proteinExistence type="predicted"/>
<keyword evidence="1" id="KW-0175">Coiled coil</keyword>
<organism evidence="3">
    <name type="scientific">Myoviridae sp. ctcyQ27</name>
    <dbReference type="NCBI Taxonomy" id="2825139"/>
    <lineage>
        <taxon>Viruses</taxon>
        <taxon>Duplodnaviria</taxon>
        <taxon>Heunggongvirae</taxon>
        <taxon>Uroviricota</taxon>
        <taxon>Caudoviricetes</taxon>
    </lineage>
</organism>
<sequence>MSAQNTNGTTENVTMEQILAAINGVNTKIDTMQKDIDSMKEDMINLKKRQNDTDERFEKMESVINEAVEEEKSSDRSAPAAKETIKDKIKGNLKFIIPAGVVLTAAGGALAYAIYKNKNASVDVIDDVDGGDVIDM</sequence>
<feature type="coiled-coil region" evidence="1">
    <location>
        <begin position="22"/>
        <end position="56"/>
    </location>
</feature>
<dbReference type="EMBL" id="BK016080">
    <property type="protein sequence ID" value="DAF93151.1"/>
    <property type="molecule type" value="Genomic_DNA"/>
</dbReference>
<keyword evidence="2" id="KW-0812">Transmembrane</keyword>